<proteinExistence type="inferred from homology"/>
<dbReference type="InterPro" id="IPR016185">
    <property type="entry name" value="PreATP-grasp_dom_sf"/>
</dbReference>
<comment type="subcellular location">
    <subcellularLocation>
        <location evidence="4">Synapse</location>
    </subcellularLocation>
</comment>
<dbReference type="PANTHER" id="PTHR10841">
    <property type="entry name" value="SYNAPSIN"/>
    <property type="match status" value="1"/>
</dbReference>
<dbReference type="SUPFAM" id="SSF56059">
    <property type="entry name" value="Glutathione synthetase ATP-binding domain-like"/>
    <property type="match status" value="1"/>
</dbReference>
<dbReference type="GO" id="GO:0005524">
    <property type="term" value="F:ATP binding"/>
    <property type="evidence" value="ECO:0007669"/>
    <property type="project" value="InterPro"/>
</dbReference>
<dbReference type="OrthoDB" id="10249572at2759"/>
<sequence length="238" mass="26872">MMFETLLLYAGRSTSGENVIHGDWDIRVEQAEFKELSVTATSDGNVNVSMVVYRNSAKVVRSFKPDFVLIRQNLKDAGENYKNILLAFKFGGIPSINSLTAIYNFQDKPWIFSHLLEIQKRLGKENFPLIEQSYFPNHKEMLSAARYPCVLKIGHAHGGLGKVKVEGNSDFQDMASVVAVANTYCTTEPYINAKFDIHIQKIGGSYKCFQNQRIQLSIRTVFGFCLIIPKLKSITPNH</sequence>
<dbReference type="AlphaFoldDB" id="A0A5N5TN49"/>
<feature type="domain" description="Synapsin ATP-binding" evidence="6">
    <location>
        <begin position="97"/>
        <end position="219"/>
    </location>
</feature>
<dbReference type="InterPro" id="IPR001359">
    <property type="entry name" value="Synapsin"/>
</dbReference>
<evidence type="ECO:0000256" key="4">
    <source>
        <dbReference type="ARBA" id="ARBA00034103"/>
    </source>
</evidence>
<dbReference type="Gene3D" id="3.30.1490.20">
    <property type="entry name" value="ATP-grasp fold, A domain"/>
    <property type="match status" value="1"/>
</dbReference>
<dbReference type="InterPro" id="IPR013815">
    <property type="entry name" value="ATP_grasp_subdomain_1"/>
</dbReference>
<dbReference type="GO" id="GO:0007269">
    <property type="term" value="P:neurotransmitter secretion"/>
    <property type="evidence" value="ECO:0007669"/>
    <property type="project" value="InterPro"/>
</dbReference>
<keyword evidence="8" id="KW-1185">Reference proteome</keyword>
<comment type="similarity">
    <text evidence="1">Belongs to the synapsin family.</text>
</comment>
<evidence type="ECO:0000256" key="2">
    <source>
        <dbReference type="ARBA" id="ARBA00022553"/>
    </source>
</evidence>
<dbReference type="Proteomes" id="UP000326759">
    <property type="component" value="Unassembled WGS sequence"/>
</dbReference>
<dbReference type="FunFam" id="3.30.1490.20:FF:000008">
    <property type="entry name" value="Synapsin I"/>
    <property type="match status" value="1"/>
</dbReference>
<dbReference type="PRINTS" id="PR01368">
    <property type="entry name" value="SYNAPSIN"/>
</dbReference>
<name>A0A5N5TN49_9CRUS</name>
<gene>
    <name evidence="7" type="primary">SYN</name>
    <name evidence="7" type="ORF">Anas_00044</name>
</gene>
<dbReference type="Pfam" id="PF02750">
    <property type="entry name" value="Synapsin_C"/>
    <property type="match status" value="1"/>
</dbReference>
<protein>
    <submittedName>
        <fullName evidence="7">Synapsin</fullName>
    </submittedName>
</protein>
<organism evidence="7 8">
    <name type="scientific">Armadillidium nasatum</name>
    <dbReference type="NCBI Taxonomy" id="96803"/>
    <lineage>
        <taxon>Eukaryota</taxon>
        <taxon>Metazoa</taxon>
        <taxon>Ecdysozoa</taxon>
        <taxon>Arthropoda</taxon>
        <taxon>Crustacea</taxon>
        <taxon>Multicrustacea</taxon>
        <taxon>Malacostraca</taxon>
        <taxon>Eumalacostraca</taxon>
        <taxon>Peracarida</taxon>
        <taxon>Isopoda</taxon>
        <taxon>Oniscidea</taxon>
        <taxon>Crinocheta</taxon>
        <taxon>Armadillidiidae</taxon>
        <taxon>Armadillidium</taxon>
    </lineage>
</organism>
<feature type="domain" description="Synapsin pre-ATP-grasp" evidence="5">
    <location>
        <begin position="19"/>
        <end position="95"/>
    </location>
</feature>
<evidence type="ECO:0000313" key="8">
    <source>
        <dbReference type="Proteomes" id="UP000326759"/>
    </source>
</evidence>
<evidence type="ECO:0000313" key="7">
    <source>
        <dbReference type="EMBL" id="KAB7507579.1"/>
    </source>
</evidence>
<reference evidence="7 8" key="1">
    <citation type="journal article" date="2019" name="PLoS Biol.">
        <title>Sex chromosomes control vertical transmission of feminizing Wolbachia symbionts in an isopod.</title>
        <authorList>
            <person name="Becking T."/>
            <person name="Chebbi M.A."/>
            <person name="Giraud I."/>
            <person name="Moumen B."/>
            <person name="Laverre T."/>
            <person name="Caubet Y."/>
            <person name="Peccoud J."/>
            <person name="Gilbert C."/>
            <person name="Cordaux R."/>
        </authorList>
    </citation>
    <scope>NUCLEOTIDE SEQUENCE [LARGE SCALE GENOMIC DNA]</scope>
    <source>
        <strain evidence="7">ANa2</strain>
        <tissue evidence="7">Whole body excluding digestive tract and cuticle</tissue>
    </source>
</reference>
<dbReference type="InterPro" id="IPR020898">
    <property type="entry name" value="Synapsin_ATP-bd_dom"/>
</dbReference>
<dbReference type="SUPFAM" id="SSF52440">
    <property type="entry name" value="PreATP-grasp domain"/>
    <property type="match status" value="1"/>
</dbReference>
<accession>A0A5N5TN49</accession>
<comment type="caution">
    <text evidence="7">The sequence shown here is derived from an EMBL/GenBank/DDBJ whole genome shotgun (WGS) entry which is preliminary data.</text>
</comment>
<dbReference type="GO" id="GO:0030672">
    <property type="term" value="C:synaptic vesicle membrane"/>
    <property type="evidence" value="ECO:0007669"/>
    <property type="project" value="TreeGrafter"/>
</dbReference>
<evidence type="ECO:0000256" key="3">
    <source>
        <dbReference type="ARBA" id="ARBA00023018"/>
    </source>
</evidence>
<dbReference type="PANTHER" id="PTHR10841:SF17">
    <property type="entry name" value="SYNAPSIN"/>
    <property type="match status" value="1"/>
</dbReference>
<dbReference type="EMBL" id="SEYY01000297">
    <property type="protein sequence ID" value="KAB7507579.1"/>
    <property type="molecule type" value="Genomic_DNA"/>
</dbReference>
<dbReference type="Pfam" id="PF02078">
    <property type="entry name" value="Synapsin"/>
    <property type="match status" value="1"/>
</dbReference>
<evidence type="ECO:0000259" key="5">
    <source>
        <dbReference type="Pfam" id="PF02078"/>
    </source>
</evidence>
<keyword evidence="2" id="KW-0597">Phosphoprotein</keyword>
<evidence type="ECO:0000256" key="1">
    <source>
        <dbReference type="ARBA" id="ARBA00008243"/>
    </source>
</evidence>
<evidence type="ECO:0000259" key="6">
    <source>
        <dbReference type="Pfam" id="PF02750"/>
    </source>
</evidence>
<keyword evidence="3" id="KW-0770">Synapse</keyword>
<dbReference type="Gene3D" id="3.40.50.20">
    <property type="match status" value="1"/>
</dbReference>
<dbReference type="InterPro" id="IPR020897">
    <property type="entry name" value="Synapsin_pre-ATP-grasp_dom"/>
</dbReference>